<evidence type="ECO:0000313" key="1">
    <source>
        <dbReference type="EnsemblPlants" id="AUR62014650-RA:cds"/>
    </source>
</evidence>
<organism evidence="1 2">
    <name type="scientific">Chenopodium quinoa</name>
    <name type="common">Quinoa</name>
    <dbReference type="NCBI Taxonomy" id="63459"/>
    <lineage>
        <taxon>Eukaryota</taxon>
        <taxon>Viridiplantae</taxon>
        <taxon>Streptophyta</taxon>
        <taxon>Embryophyta</taxon>
        <taxon>Tracheophyta</taxon>
        <taxon>Spermatophyta</taxon>
        <taxon>Magnoliopsida</taxon>
        <taxon>eudicotyledons</taxon>
        <taxon>Gunneridae</taxon>
        <taxon>Pentapetalae</taxon>
        <taxon>Caryophyllales</taxon>
        <taxon>Chenopodiaceae</taxon>
        <taxon>Chenopodioideae</taxon>
        <taxon>Atripliceae</taxon>
        <taxon>Chenopodium</taxon>
    </lineage>
</organism>
<dbReference type="Pfam" id="PF21230">
    <property type="entry name" value="Nakanori"/>
    <property type="match status" value="1"/>
</dbReference>
<dbReference type="Proteomes" id="UP000596660">
    <property type="component" value="Unplaced"/>
</dbReference>
<evidence type="ECO:0000313" key="2">
    <source>
        <dbReference type="Proteomes" id="UP000596660"/>
    </source>
</evidence>
<dbReference type="InterPro" id="IPR053085">
    <property type="entry name" value="Jasmonate-induced_protein"/>
</dbReference>
<name>A0A803LL03_CHEQI</name>
<dbReference type="InterPro" id="IPR049065">
    <property type="entry name" value="Nakanori"/>
</dbReference>
<dbReference type="Gramene" id="AUR62014650-RA">
    <property type="protein sequence ID" value="AUR62014650-RA:cds"/>
    <property type="gene ID" value="AUR62014650"/>
</dbReference>
<accession>A0A803LL03</accession>
<dbReference type="PANTHER" id="PTHR36482">
    <property type="entry name" value="OSJNBA0024J22.15 PROTEIN"/>
    <property type="match status" value="1"/>
</dbReference>
<reference evidence="1" key="2">
    <citation type="submission" date="2021-03" db="UniProtKB">
        <authorList>
            <consortium name="EnsemblPlants"/>
        </authorList>
    </citation>
    <scope>IDENTIFICATION</scope>
</reference>
<dbReference type="PANTHER" id="PTHR36482:SF5">
    <property type="entry name" value="23 KDA JASMONATE-INDUCED PROTEIN-LIKE"/>
    <property type="match status" value="1"/>
</dbReference>
<dbReference type="OMA" id="VCESAYR"/>
<dbReference type="AlphaFoldDB" id="A0A803LL03"/>
<dbReference type="EnsemblPlants" id="AUR62014650-RA">
    <property type="protein sequence ID" value="AUR62014650-RA:cds"/>
    <property type="gene ID" value="AUR62014650"/>
</dbReference>
<protein>
    <submittedName>
        <fullName evidence="1">Uncharacterized protein</fullName>
    </submittedName>
</protein>
<reference evidence="1" key="1">
    <citation type="journal article" date="2017" name="Nature">
        <title>The genome of Chenopodium quinoa.</title>
        <authorList>
            <person name="Jarvis D.E."/>
            <person name="Ho Y.S."/>
            <person name="Lightfoot D.J."/>
            <person name="Schmoeckel S.M."/>
            <person name="Li B."/>
            <person name="Borm T.J.A."/>
            <person name="Ohyanagi H."/>
            <person name="Mineta K."/>
            <person name="Michell C.T."/>
            <person name="Saber N."/>
            <person name="Kharbatia N.M."/>
            <person name="Rupper R.R."/>
            <person name="Sharp A.R."/>
            <person name="Dally N."/>
            <person name="Boughton B.A."/>
            <person name="Woo Y.H."/>
            <person name="Gao G."/>
            <person name="Schijlen E.G.W.M."/>
            <person name="Guo X."/>
            <person name="Momin A.A."/>
            <person name="Negrao S."/>
            <person name="Al-Babili S."/>
            <person name="Gehring C."/>
            <person name="Roessner U."/>
            <person name="Jung C."/>
            <person name="Murphy K."/>
            <person name="Arold S.T."/>
            <person name="Gojobori T."/>
            <person name="van der Linden C.G."/>
            <person name="van Loo E.N."/>
            <person name="Jellen E.N."/>
            <person name="Maughan P.J."/>
            <person name="Tester M."/>
        </authorList>
    </citation>
    <scope>NUCLEOTIDE SEQUENCE [LARGE SCALE GENOMIC DNA]</scope>
    <source>
        <strain evidence="1">cv. PI 614886</strain>
    </source>
</reference>
<proteinExistence type="predicted"/>
<keyword evidence="2" id="KW-1185">Reference proteome</keyword>
<sequence length="97" mass="10622">MGSNVFGIPITSATLRAMPEYQGKNSITQQDRAKVALEKVNAEGKAVDARNSVEKLQGRFGDGVVSTMCLIYNATGETMTYVIARDWKGRVCESAYR</sequence>